<comment type="caution">
    <text evidence="1">The sequence shown here is derived from an EMBL/GenBank/DDBJ whole genome shotgun (WGS) entry which is preliminary data.</text>
</comment>
<accession>A0A1L7TE51</accession>
<name>A0A1L7TE51_FUSMA</name>
<protein>
    <submittedName>
        <fullName evidence="1">Uncharacterized protein</fullName>
    </submittedName>
</protein>
<dbReference type="AlphaFoldDB" id="A0A1L7TE51"/>
<proteinExistence type="predicted"/>
<dbReference type="EMBL" id="FCQH01000007">
    <property type="protein sequence ID" value="CVK96219.1"/>
    <property type="molecule type" value="Genomic_DNA"/>
</dbReference>
<dbReference type="RefSeq" id="XP_041683957.1">
    <property type="nucleotide sequence ID" value="XM_041833611.1"/>
</dbReference>
<dbReference type="PANTHER" id="PTHR36156">
    <property type="entry name" value="SLR2101 PROTEIN"/>
    <property type="match status" value="1"/>
</dbReference>
<reference evidence="2" key="1">
    <citation type="journal article" date="2016" name="Genome Biol. Evol.">
        <title>Comparative 'omics' of the Fusarium fujikuroi species complex highlights differences in genetic potential and metabolite synthesis.</title>
        <authorList>
            <person name="Niehaus E.-M."/>
            <person name="Muensterkoetter M."/>
            <person name="Proctor R.H."/>
            <person name="Brown D.W."/>
            <person name="Sharon A."/>
            <person name="Idan Y."/>
            <person name="Oren-Young L."/>
            <person name="Sieber C.M."/>
            <person name="Novak O."/>
            <person name="Pencik A."/>
            <person name="Tarkowska D."/>
            <person name="Hromadova K."/>
            <person name="Freeman S."/>
            <person name="Maymon M."/>
            <person name="Elazar M."/>
            <person name="Youssef S.A."/>
            <person name="El-Shabrawy E.S.M."/>
            <person name="Shalaby A.B.A."/>
            <person name="Houterman P."/>
            <person name="Brock N.L."/>
            <person name="Burkhardt I."/>
            <person name="Tsavkelova E.A."/>
            <person name="Dickschat J.S."/>
            <person name="Galuszka P."/>
            <person name="Gueldener U."/>
            <person name="Tudzynski B."/>
        </authorList>
    </citation>
    <scope>NUCLEOTIDE SEQUENCE [LARGE SCALE GENOMIC DNA]</scope>
    <source>
        <strain evidence="2">MRC7560</strain>
    </source>
</reference>
<dbReference type="InterPro" id="IPR014710">
    <property type="entry name" value="RmlC-like_jellyroll"/>
</dbReference>
<evidence type="ECO:0000313" key="1">
    <source>
        <dbReference type="EMBL" id="CVK96219.1"/>
    </source>
</evidence>
<dbReference type="VEuPathDB" id="FungiDB:FMAN_14062"/>
<gene>
    <name evidence="1" type="ORF">FMAN_14062</name>
</gene>
<dbReference type="InterPro" id="IPR047142">
    <property type="entry name" value="OryJ/VirC-like"/>
</dbReference>
<organism evidence="1 2">
    <name type="scientific">Fusarium mangiferae</name>
    <name type="common">Mango malformation disease fungus</name>
    <dbReference type="NCBI Taxonomy" id="192010"/>
    <lineage>
        <taxon>Eukaryota</taxon>
        <taxon>Fungi</taxon>
        <taxon>Dikarya</taxon>
        <taxon>Ascomycota</taxon>
        <taxon>Pezizomycotina</taxon>
        <taxon>Sordariomycetes</taxon>
        <taxon>Hypocreomycetidae</taxon>
        <taxon>Hypocreales</taxon>
        <taxon>Nectriaceae</taxon>
        <taxon>Fusarium</taxon>
        <taxon>Fusarium fujikuroi species complex</taxon>
    </lineage>
</organism>
<dbReference type="Gene3D" id="2.60.120.10">
    <property type="entry name" value="Jelly Rolls"/>
    <property type="match status" value="1"/>
</dbReference>
<sequence>MSSSNKEGYDAGITGVTIPVKRYITGHDLTTGRSIYVNAPELCTAAVPGFGTASRSYATLKLPTELADNQDLEAHLSRDSVTSYTRSTDFLVPPSVLNDQIGHGELGGANVINLEIDPGAVGHMHRTVSLDISTCVMGEVYHELDSGQKVLLKAGVSVHRPFMIDRGSPTWNPANTRVLQDHIIQRATTHRWINASKVHRARVLAVLLPCPPFKVNGQYITEEHRFK</sequence>
<dbReference type="Proteomes" id="UP000184255">
    <property type="component" value="Unassembled WGS sequence"/>
</dbReference>
<dbReference type="PANTHER" id="PTHR36156:SF2">
    <property type="entry name" value="CUPIN TYPE-2 DOMAIN-CONTAINING PROTEIN"/>
    <property type="match status" value="1"/>
</dbReference>
<evidence type="ECO:0000313" key="2">
    <source>
        <dbReference type="Proteomes" id="UP000184255"/>
    </source>
</evidence>
<keyword evidence="2" id="KW-1185">Reference proteome</keyword>
<dbReference type="GeneID" id="65093311"/>